<proteinExistence type="predicted"/>
<dbReference type="Proteomes" id="UP000887577">
    <property type="component" value="Unplaced"/>
</dbReference>
<protein>
    <submittedName>
        <fullName evidence="2">DUF38 domain-containing protein</fullName>
    </submittedName>
</protein>
<dbReference type="AlphaFoldDB" id="A0A914YEP9"/>
<dbReference type="WBParaSite" id="PSU_v2.g17774.t1">
    <property type="protein sequence ID" value="PSU_v2.g17774.t1"/>
    <property type="gene ID" value="PSU_v2.g17774"/>
</dbReference>
<name>A0A914YEP9_9BILA</name>
<accession>A0A914YEP9</accession>
<sequence length="290" mass="33800">MNTSTLSAPSCGSVAPSVKQDFSLPASIIYYMTKNPSTSKLYSKMIQSCKYFFEKNSILVVYRMHNGTHICSNSDEECQENDEKCCINLDLSKIKSKIWLTNELHILSDSSNLLSLLRSKIYRSDITFLTIYEQRILFDDFKFFASSVTEVELRMVKIVHKNGSYVLLENILGAFPKIEKFTFAFNSNISVVTSSTLQNIINLQNLEFLHHFDFMCIPEIFDVKDFSDFIEYFDDVFCFFEFKENVSQEYKNQLDQLIDTIIESQIHGHVIWYPGQNPMKRKIMENRLKN</sequence>
<keyword evidence="1" id="KW-1185">Reference proteome</keyword>
<evidence type="ECO:0000313" key="2">
    <source>
        <dbReference type="WBParaSite" id="PSU_v2.g17774.t1"/>
    </source>
</evidence>
<evidence type="ECO:0000313" key="1">
    <source>
        <dbReference type="Proteomes" id="UP000887577"/>
    </source>
</evidence>
<reference evidence="2" key="1">
    <citation type="submission" date="2022-11" db="UniProtKB">
        <authorList>
            <consortium name="WormBaseParasite"/>
        </authorList>
    </citation>
    <scope>IDENTIFICATION</scope>
</reference>
<organism evidence="1 2">
    <name type="scientific">Panagrolaimus superbus</name>
    <dbReference type="NCBI Taxonomy" id="310955"/>
    <lineage>
        <taxon>Eukaryota</taxon>
        <taxon>Metazoa</taxon>
        <taxon>Ecdysozoa</taxon>
        <taxon>Nematoda</taxon>
        <taxon>Chromadorea</taxon>
        <taxon>Rhabditida</taxon>
        <taxon>Tylenchina</taxon>
        <taxon>Panagrolaimomorpha</taxon>
        <taxon>Panagrolaimoidea</taxon>
        <taxon>Panagrolaimidae</taxon>
        <taxon>Panagrolaimus</taxon>
    </lineage>
</organism>